<comment type="caution">
    <text evidence="2">The sequence shown here is derived from an EMBL/GenBank/DDBJ whole genome shotgun (WGS) entry which is preliminary data.</text>
</comment>
<evidence type="ECO:0000256" key="1">
    <source>
        <dbReference type="SAM" id="MobiDB-lite"/>
    </source>
</evidence>
<dbReference type="AlphaFoldDB" id="A0A843U5R6"/>
<dbReference type="EMBL" id="NMUH01000345">
    <property type="protein sequence ID" value="MQL77357.1"/>
    <property type="molecule type" value="Genomic_DNA"/>
</dbReference>
<keyword evidence="3" id="KW-1185">Reference proteome</keyword>
<protein>
    <submittedName>
        <fullName evidence="2">Uncharacterized protein</fullName>
    </submittedName>
</protein>
<sequence length="100" mass="10960">MGGNRRRAAGGGKGGGGQEEDLPLHTAARSGDMATVRSICSSNPLAVNARDRHSRSPTLELRQEVLEQKGNIKTLGNIYGSFTDNRRYNRKNSRRIINHS</sequence>
<dbReference type="OrthoDB" id="539213at2759"/>
<feature type="region of interest" description="Disordered" evidence="1">
    <location>
        <begin position="81"/>
        <end position="100"/>
    </location>
</feature>
<dbReference type="Proteomes" id="UP000652761">
    <property type="component" value="Unassembled WGS sequence"/>
</dbReference>
<organism evidence="2 3">
    <name type="scientific">Colocasia esculenta</name>
    <name type="common">Wild taro</name>
    <name type="synonym">Arum esculentum</name>
    <dbReference type="NCBI Taxonomy" id="4460"/>
    <lineage>
        <taxon>Eukaryota</taxon>
        <taxon>Viridiplantae</taxon>
        <taxon>Streptophyta</taxon>
        <taxon>Embryophyta</taxon>
        <taxon>Tracheophyta</taxon>
        <taxon>Spermatophyta</taxon>
        <taxon>Magnoliopsida</taxon>
        <taxon>Liliopsida</taxon>
        <taxon>Araceae</taxon>
        <taxon>Aroideae</taxon>
        <taxon>Colocasieae</taxon>
        <taxon>Colocasia</taxon>
    </lineage>
</organism>
<reference evidence="2" key="1">
    <citation type="submission" date="2017-07" db="EMBL/GenBank/DDBJ databases">
        <title>Taro Niue Genome Assembly and Annotation.</title>
        <authorList>
            <person name="Atibalentja N."/>
            <person name="Keating K."/>
            <person name="Fields C.J."/>
        </authorList>
    </citation>
    <scope>NUCLEOTIDE SEQUENCE</scope>
    <source>
        <strain evidence="2">Niue_2</strain>
        <tissue evidence="2">Leaf</tissue>
    </source>
</reference>
<name>A0A843U5R6_COLES</name>
<proteinExistence type="predicted"/>
<evidence type="ECO:0000313" key="2">
    <source>
        <dbReference type="EMBL" id="MQL77357.1"/>
    </source>
</evidence>
<feature type="region of interest" description="Disordered" evidence="1">
    <location>
        <begin position="1"/>
        <end position="28"/>
    </location>
</feature>
<feature type="compositionally biased region" description="Basic residues" evidence="1">
    <location>
        <begin position="88"/>
        <end position="100"/>
    </location>
</feature>
<gene>
    <name evidence="2" type="ORF">Taro_009767</name>
</gene>
<accession>A0A843U5R6</accession>
<evidence type="ECO:0000313" key="3">
    <source>
        <dbReference type="Proteomes" id="UP000652761"/>
    </source>
</evidence>